<accession>A0ABS1CJC9</accession>
<proteinExistence type="predicted"/>
<gene>
    <name evidence="2" type="ORF">CKO31_15040</name>
</gene>
<keyword evidence="3" id="KW-1185">Reference proteome</keyword>
<comment type="caution">
    <text evidence="2">The sequence shown here is derived from an EMBL/GenBank/DDBJ whole genome shotgun (WGS) entry which is preliminary data.</text>
</comment>
<evidence type="ECO:0000313" key="2">
    <source>
        <dbReference type="EMBL" id="MBK1632029.1"/>
    </source>
</evidence>
<organism evidence="2 3">
    <name type="scientific">Thiohalocapsa halophila</name>
    <dbReference type="NCBI Taxonomy" id="69359"/>
    <lineage>
        <taxon>Bacteria</taxon>
        <taxon>Pseudomonadati</taxon>
        <taxon>Pseudomonadota</taxon>
        <taxon>Gammaproteobacteria</taxon>
        <taxon>Chromatiales</taxon>
        <taxon>Chromatiaceae</taxon>
        <taxon>Thiohalocapsa</taxon>
    </lineage>
</organism>
<dbReference type="EMBL" id="NRRV01000038">
    <property type="protein sequence ID" value="MBK1632029.1"/>
    <property type="molecule type" value="Genomic_DNA"/>
</dbReference>
<protein>
    <submittedName>
        <fullName evidence="2">Uncharacterized protein</fullName>
    </submittedName>
</protein>
<name>A0ABS1CJC9_9GAMM</name>
<dbReference type="RefSeq" id="WP_200239192.1">
    <property type="nucleotide sequence ID" value="NZ_NRRV01000038.1"/>
</dbReference>
<dbReference type="Proteomes" id="UP000748752">
    <property type="component" value="Unassembled WGS sequence"/>
</dbReference>
<sequence length="66" mass="7133">MSTADKGYTKPNEPVQAQQHTPARLSPPPGAGLCWRAREPVLPSVIKAMQTPPEHPTPLPQRVAAQ</sequence>
<evidence type="ECO:0000313" key="3">
    <source>
        <dbReference type="Proteomes" id="UP000748752"/>
    </source>
</evidence>
<feature type="region of interest" description="Disordered" evidence="1">
    <location>
        <begin position="1"/>
        <end position="35"/>
    </location>
</feature>
<reference evidence="2 3" key="1">
    <citation type="journal article" date="2020" name="Microorganisms">
        <title>Osmotic Adaptation and Compatible Solute Biosynthesis of Phototrophic Bacteria as Revealed from Genome Analyses.</title>
        <authorList>
            <person name="Imhoff J.F."/>
            <person name="Rahn T."/>
            <person name="Kunzel S."/>
            <person name="Keller A."/>
            <person name="Neulinger S.C."/>
        </authorList>
    </citation>
    <scope>NUCLEOTIDE SEQUENCE [LARGE SCALE GENOMIC DNA]</scope>
    <source>
        <strain evidence="2 3">DSM 6210</strain>
    </source>
</reference>
<evidence type="ECO:0000256" key="1">
    <source>
        <dbReference type="SAM" id="MobiDB-lite"/>
    </source>
</evidence>